<protein>
    <submittedName>
        <fullName evidence="2">Glycerol-3-phosphate cytidylyltransferase</fullName>
        <ecNumber evidence="2">2.7.7.39</ecNumber>
    </submittedName>
</protein>
<proteinExistence type="predicted"/>
<reference evidence="2" key="1">
    <citation type="submission" date="2020-02" db="EMBL/GenBank/DDBJ databases">
        <authorList>
            <person name="Meier V. D."/>
        </authorList>
    </citation>
    <scope>NUCLEOTIDE SEQUENCE</scope>
    <source>
        <strain evidence="2">AVDCRST_MAG07</strain>
    </source>
</reference>
<keyword evidence="2" id="KW-0548">Nucleotidyltransferase</keyword>
<feature type="non-terminal residue" evidence="2">
    <location>
        <position position="139"/>
    </location>
</feature>
<organism evidence="2">
    <name type="scientific">uncultured Frankineae bacterium</name>
    <dbReference type="NCBI Taxonomy" id="437475"/>
    <lineage>
        <taxon>Bacteria</taxon>
        <taxon>Bacillati</taxon>
        <taxon>Actinomycetota</taxon>
        <taxon>Actinomycetes</taxon>
        <taxon>Frankiales</taxon>
        <taxon>environmental samples</taxon>
    </lineage>
</organism>
<feature type="compositionally biased region" description="Basic residues" evidence="1">
    <location>
        <begin position="29"/>
        <end position="42"/>
    </location>
</feature>
<feature type="compositionally biased region" description="Basic residues" evidence="1">
    <location>
        <begin position="65"/>
        <end position="78"/>
    </location>
</feature>
<evidence type="ECO:0000313" key="2">
    <source>
        <dbReference type="EMBL" id="CAA9340951.1"/>
    </source>
</evidence>
<name>A0A6J4LSZ1_9ACTN</name>
<dbReference type="GO" id="GO:0047348">
    <property type="term" value="F:glycerol-3-phosphate cytidylyltransferase activity"/>
    <property type="evidence" value="ECO:0007669"/>
    <property type="project" value="UniProtKB-EC"/>
</dbReference>
<feature type="region of interest" description="Disordered" evidence="1">
    <location>
        <begin position="13"/>
        <end position="112"/>
    </location>
</feature>
<accession>A0A6J4LSZ1</accession>
<dbReference type="EC" id="2.7.7.39" evidence="2"/>
<feature type="non-terminal residue" evidence="2">
    <location>
        <position position="1"/>
    </location>
</feature>
<keyword evidence="2" id="KW-0808">Transferase</keyword>
<gene>
    <name evidence="2" type="ORF">AVDCRST_MAG07-2365</name>
</gene>
<evidence type="ECO:0000256" key="1">
    <source>
        <dbReference type="SAM" id="MobiDB-lite"/>
    </source>
</evidence>
<sequence length="139" mass="16087">DRRRLRLRRLRHVPRRAPEHPAACQARLRLPHRGRGHRRRRRADQGPPPGRPAVRAHGDRAERALRRRGRARRHHRQVPHVGAAALRRLLQGRRLARHPEGRPPRGRAAGRGRPAVLPALHRRHVQHPAAQAHHGRARL</sequence>
<dbReference type="EMBL" id="CADCUB010000116">
    <property type="protein sequence ID" value="CAA9340951.1"/>
    <property type="molecule type" value="Genomic_DNA"/>
</dbReference>
<dbReference type="AlphaFoldDB" id="A0A6J4LSZ1"/>